<sequence>MKHFLLLLGIVLMVSGQAWAQRTFILSTLRHKTFASVTASSGRPTVSPFGKNTQNFLGKGQSLQVSVGHRLGWHWGIVGSYMYSTNPIRKNDVQNDLLRLVRVNVEQSAPWQSTATNCTLQSAMVGPMFTLQAGRFVFDIQATAGYAQGTSSDMEFNAQYQQEAISYTTPARTILAPAAGAGIAIRYKIFRWLALHGSAQYVTADLRYDNLYQEVKVGRQSSLELIRPHQPVGLLNVGGGLSFLF</sequence>
<evidence type="ECO:0000313" key="1">
    <source>
        <dbReference type="EMBL" id="MPR33316.1"/>
    </source>
</evidence>
<dbReference type="Proteomes" id="UP000479293">
    <property type="component" value="Unassembled WGS sequence"/>
</dbReference>
<dbReference type="EMBL" id="WHLY01000002">
    <property type="protein sequence ID" value="MPR33316.1"/>
    <property type="molecule type" value="Genomic_DNA"/>
</dbReference>
<comment type="caution">
    <text evidence="1">The sequence shown here is derived from an EMBL/GenBank/DDBJ whole genome shotgun (WGS) entry which is preliminary data.</text>
</comment>
<dbReference type="RefSeq" id="WP_152758461.1">
    <property type="nucleotide sequence ID" value="NZ_WHLY01000002.1"/>
</dbReference>
<name>A0A7C9BBE6_9BACT</name>
<gene>
    <name evidence="1" type="ORF">GBK04_08065</name>
</gene>
<evidence type="ECO:0000313" key="2">
    <source>
        <dbReference type="Proteomes" id="UP000479293"/>
    </source>
</evidence>
<protein>
    <recommendedName>
        <fullName evidence="3">Outer membrane beta-barrel protein</fullName>
    </recommendedName>
</protein>
<reference evidence="1 2" key="1">
    <citation type="submission" date="2019-10" db="EMBL/GenBank/DDBJ databases">
        <title>Draft Genome Sequence of Cytophagaceae sp. SJW1-29.</title>
        <authorList>
            <person name="Choi A."/>
        </authorList>
    </citation>
    <scope>NUCLEOTIDE SEQUENCE [LARGE SCALE GENOMIC DNA]</scope>
    <source>
        <strain evidence="1 2">SJW1-29</strain>
    </source>
</reference>
<evidence type="ECO:0008006" key="3">
    <source>
        <dbReference type="Google" id="ProtNLM"/>
    </source>
</evidence>
<organism evidence="1 2">
    <name type="scientific">Salmonirosea aquatica</name>
    <dbReference type="NCBI Taxonomy" id="2654236"/>
    <lineage>
        <taxon>Bacteria</taxon>
        <taxon>Pseudomonadati</taxon>
        <taxon>Bacteroidota</taxon>
        <taxon>Cytophagia</taxon>
        <taxon>Cytophagales</taxon>
        <taxon>Spirosomataceae</taxon>
        <taxon>Salmonirosea</taxon>
    </lineage>
</organism>
<proteinExistence type="predicted"/>
<dbReference type="AlphaFoldDB" id="A0A7C9BBE6"/>
<accession>A0A7C9BBE6</accession>
<keyword evidence="2" id="KW-1185">Reference proteome</keyword>